<keyword evidence="2" id="KW-0472">Membrane</keyword>
<dbReference type="EMBL" id="NIDF01000052">
    <property type="protein sequence ID" value="TYJ54846.1"/>
    <property type="molecule type" value="Genomic_DNA"/>
</dbReference>
<feature type="compositionally biased region" description="Basic and acidic residues" evidence="1">
    <location>
        <begin position="83"/>
        <end position="107"/>
    </location>
</feature>
<evidence type="ECO:0000313" key="3">
    <source>
        <dbReference type="EMBL" id="TYJ54846.1"/>
    </source>
</evidence>
<feature type="transmembrane region" description="Helical" evidence="2">
    <location>
        <begin position="165"/>
        <end position="188"/>
    </location>
</feature>
<evidence type="ECO:0000313" key="4">
    <source>
        <dbReference type="Proteomes" id="UP000322245"/>
    </source>
</evidence>
<feature type="transmembrane region" description="Helical" evidence="2">
    <location>
        <begin position="138"/>
        <end position="159"/>
    </location>
</feature>
<dbReference type="Proteomes" id="UP000322245">
    <property type="component" value="Unassembled WGS sequence"/>
</dbReference>
<organism evidence="3 4">
    <name type="scientific">Cryptococcus floricola</name>
    <dbReference type="NCBI Taxonomy" id="2591691"/>
    <lineage>
        <taxon>Eukaryota</taxon>
        <taxon>Fungi</taxon>
        <taxon>Dikarya</taxon>
        <taxon>Basidiomycota</taxon>
        <taxon>Agaricomycotina</taxon>
        <taxon>Tremellomycetes</taxon>
        <taxon>Tremellales</taxon>
        <taxon>Cryptococcaceae</taxon>
        <taxon>Cryptococcus</taxon>
    </lineage>
</organism>
<evidence type="ECO:0000256" key="2">
    <source>
        <dbReference type="SAM" id="Phobius"/>
    </source>
</evidence>
<keyword evidence="2" id="KW-1133">Transmembrane helix</keyword>
<feature type="region of interest" description="Disordered" evidence="1">
    <location>
        <begin position="83"/>
        <end position="110"/>
    </location>
</feature>
<dbReference type="AlphaFoldDB" id="A0A5D3AYA5"/>
<feature type="transmembrane region" description="Helical" evidence="2">
    <location>
        <begin position="231"/>
        <end position="252"/>
    </location>
</feature>
<keyword evidence="2" id="KW-0812">Transmembrane</keyword>
<comment type="caution">
    <text evidence="3">The sequence shown here is derived from an EMBL/GenBank/DDBJ whole genome shotgun (WGS) entry which is preliminary data.</text>
</comment>
<keyword evidence="4" id="KW-1185">Reference proteome</keyword>
<name>A0A5D3AYA5_9TREE</name>
<protein>
    <submittedName>
        <fullName evidence="3">Uncharacterized protein</fullName>
    </submittedName>
</protein>
<sequence>MTGQTHDPPTLCAIPISQVLLILPETPLRLKLLQIMSTSYQALEQLTRLDPGTPEWANTLDAFLTRDLPAYINAQVATEVGKRLREERREVETEEDDGRHREERREVETEEDDGRHRWISGVAGVTSHTYQNGRRSKAYATIYGVWLSFIVDCLLLAILPSILSIFFFLGLLDHFSLSALCIIGILYLGFWRRSERRSEVAGDIVVLEELWRQGVYRQRLRVLWRARGLQIFYPYLATLLFGLLVLKVFGLVPEIHKFVADAAGSSFSPSYPFKNSTSAN</sequence>
<accession>A0A5D3AYA5</accession>
<proteinExistence type="predicted"/>
<evidence type="ECO:0000256" key="1">
    <source>
        <dbReference type="SAM" id="MobiDB-lite"/>
    </source>
</evidence>
<reference evidence="3 4" key="1">
    <citation type="submission" date="2017-05" db="EMBL/GenBank/DDBJ databases">
        <title>The Genome Sequence of Tsuchiyaea wingfieldii DSM 27421.</title>
        <authorList>
            <person name="Cuomo C."/>
            <person name="Passer A."/>
            <person name="Billmyre B."/>
            <person name="Heitman J."/>
        </authorList>
    </citation>
    <scope>NUCLEOTIDE SEQUENCE [LARGE SCALE GENOMIC DNA]</scope>
    <source>
        <strain evidence="3 4">DSM 27421</strain>
    </source>
</reference>
<gene>
    <name evidence="3" type="ORF">B9479_004517</name>
</gene>